<dbReference type="Pfam" id="PF02191">
    <property type="entry name" value="OLF"/>
    <property type="match status" value="2"/>
</dbReference>
<gene>
    <name evidence="5" type="ORF">GDO54_017392</name>
</gene>
<sequence length="662" mass="76290">MNSMRFYPSYNDMLLYKSYVQKDLEKYLYNGNYDYTNNGQGSGMILYDGFLYYNCYNSRDLCKYNTKTYVVDPRRTLGDAVFNNRFPYASSGWHDIDFAGDEEGLWVIYATESNSGNMVISKLNATSLEVLQTWQTNQYKTAVTNAFMACGVLYATRALSTQKEEIFYMYNTKTGKEGKLSVQFAKMPENIQSLSYNPNNHKLYVFNDGYQTQSVITESGVLDENGVCYCTVNLSDTTFPADRFEKLEIENRNLTITVEKEITKIYIYQSTLTVYIEQLKNLTKRVEIMENGGLSYTELDFELIKLEIKEMEILIQELKASFNGSSVIIETLYQEIRNISIIVNQLEIYDKNNVLVIRREIVALKKRLEECEKNNTKPNNPSLPPPDYGTCQNGQIINKISKPFVAQLNWLGASYLYGGWGRDTLIGADQSVQWVAPLRTDSRIMETLRFYPSYNDLTIYNGATERILSKKTSSGNYDFSNCGQGGGMILYNKMMYYNCYNTLNICKYNWQTNEYARLVLPGATYTNRFSYSHTAWQDIDFSADEEGLWVIYSTEQNAGNIVISQLNDTSLAILQTWHTTQYKPGVSNAFMVCGVLYATRAISTKQEEIFYMYDTKTNKEGKLSITFDKAKEKVQSLSYNPNDHRLYMFNDGYLVHYDLSFI</sequence>
<accession>A0AAV3AC44</accession>
<dbReference type="GO" id="GO:0005615">
    <property type="term" value="C:extracellular space"/>
    <property type="evidence" value="ECO:0007669"/>
    <property type="project" value="TreeGrafter"/>
</dbReference>
<dbReference type="Proteomes" id="UP001181693">
    <property type="component" value="Unassembled WGS sequence"/>
</dbReference>
<keyword evidence="2" id="KW-0964">Secreted</keyword>
<dbReference type="InterPro" id="IPR050605">
    <property type="entry name" value="Olfactomedin-like_domain"/>
</dbReference>
<dbReference type="GO" id="GO:0007165">
    <property type="term" value="P:signal transduction"/>
    <property type="evidence" value="ECO:0007669"/>
    <property type="project" value="TreeGrafter"/>
</dbReference>
<evidence type="ECO:0000256" key="1">
    <source>
        <dbReference type="ARBA" id="ARBA00004613"/>
    </source>
</evidence>
<evidence type="ECO:0000313" key="6">
    <source>
        <dbReference type="Proteomes" id="UP001181693"/>
    </source>
</evidence>
<dbReference type="InterPro" id="IPR003112">
    <property type="entry name" value="Olfac-like_dom"/>
</dbReference>
<evidence type="ECO:0000313" key="5">
    <source>
        <dbReference type="EMBL" id="DBA20632.1"/>
    </source>
</evidence>
<dbReference type="SUPFAM" id="SSF50969">
    <property type="entry name" value="YVTN repeat-like/Quinoprotein amine dehydrogenase"/>
    <property type="match status" value="1"/>
</dbReference>
<dbReference type="AlphaFoldDB" id="A0AAV3AC44"/>
<feature type="domain" description="Olfactomedin-like" evidence="4">
    <location>
        <begin position="390"/>
        <end position="662"/>
    </location>
</feature>
<dbReference type="SMART" id="SM00284">
    <property type="entry name" value="OLF"/>
    <property type="match status" value="2"/>
</dbReference>
<organism evidence="5 6">
    <name type="scientific">Pyxicephalus adspersus</name>
    <name type="common">African bullfrog</name>
    <dbReference type="NCBI Taxonomy" id="30357"/>
    <lineage>
        <taxon>Eukaryota</taxon>
        <taxon>Metazoa</taxon>
        <taxon>Chordata</taxon>
        <taxon>Craniata</taxon>
        <taxon>Vertebrata</taxon>
        <taxon>Euteleostomi</taxon>
        <taxon>Amphibia</taxon>
        <taxon>Batrachia</taxon>
        <taxon>Anura</taxon>
        <taxon>Neobatrachia</taxon>
        <taxon>Ranoidea</taxon>
        <taxon>Pyxicephalidae</taxon>
        <taxon>Pyxicephalinae</taxon>
        <taxon>Pyxicephalus</taxon>
    </lineage>
</organism>
<dbReference type="PROSITE" id="PS51132">
    <property type="entry name" value="OLF"/>
    <property type="match status" value="2"/>
</dbReference>
<comment type="subcellular location">
    <subcellularLocation>
        <location evidence="1">Secreted</location>
    </subcellularLocation>
</comment>
<name>A0AAV3AC44_PYXAD</name>
<keyword evidence="6" id="KW-1185">Reference proteome</keyword>
<reference evidence="5" key="1">
    <citation type="thesis" date="2020" institute="ProQuest LLC" country="789 East Eisenhower Parkway, Ann Arbor, MI, USA">
        <title>Comparative Genomics and Chromosome Evolution.</title>
        <authorList>
            <person name="Mudd A.B."/>
        </authorList>
    </citation>
    <scope>NUCLEOTIDE SEQUENCE</scope>
    <source>
        <strain evidence="5">1538</strain>
        <tissue evidence="5">Blood</tissue>
    </source>
</reference>
<proteinExistence type="predicted"/>
<evidence type="ECO:0000256" key="3">
    <source>
        <dbReference type="PROSITE-ProRule" id="PRU00446"/>
    </source>
</evidence>
<feature type="domain" description="Olfactomedin-like" evidence="4">
    <location>
        <begin position="1"/>
        <end position="220"/>
    </location>
</feature>
<evidence type="ECO:0000259" key="4">
    <source>
        <dbReference type="PROSITE" id="PS51132"/>
    </source>
</evidence>
<dbReference type="PANTHER" id="PTHR23192:SF7">
    <property type="entry name" value="OLFACTOMEDIN-4"/>
    <property type="match status" value="1"/>
</dbReference>
<dbReference type="EMBL" id="DYDO01000007">
    <property type="protein sequence ID" value="DBA20632.1"/>
    <property type="molecule type" value="Genomic_DNA"/>
</dbReference>
<dbReference type="PANTHER" id="PTHR23192">
    <property type="entry name" value="OLFACTOMEDIN-RELATED"/>
    <property type="match status" value="1"/>
</dbReference>
<comment type="caution">
    <text evidence="5">The sequence shown here is derived from an EMBL/GenBank/DDBJ whole genome shotgun (WGS) entry which is preliminary data.</text>
</comment>
<evidence type="ECO:0000256" key="2">
    <source>
        <dbReference type="ARBA" id="ARBA00022525"/>
    </source>
</evidence>
<dbReference type="InterPro" id="IPR011044">
    <property type="entry name" value="Quino_amine_DH_bsu"/>
</dbReference>
<comment type="caution">
    <text evidence="3">Lacks conserved residue(s) required for the propagation of feature annotation.</text>
</comment>
<protein>
    <recommendedName>
        <fullName evidence="4">Olfactomedin-like domain-containing protein</fullName>
    </recommendedName>
</protein>